<reference evidence="3" key="1">
    <citation type="submission" date="2023-06" db="EMBL/GenBank/DDBJ databases">
        <title>Genomic of Agaribacillus aureum.</title>
        <authorList>
            <person name="Wang G."/>
        </authorList>
    </citation>
    <scope>NUCLEOTIDE SEQUENCE</scope>
    <source>
        <strain evidence="3">BMA12</strain>
    </source>
</reference>
<sequence length="411" mass="44981">MMKLKLLAVACFVIFLCNTHALAQTGTGVVAGQDTSRRVITTAVPFLLISPDARASGMGDVGAATSADGFSSHWNPAKLSFINKDMGFTLSYTPWLSNIVSDMSISYLTGFKRISKTQVVALALRYFDLGDIQLRDELGGATGQFNPREFEFNGTYSQVLSENLSIGANAKFVLSNLSGNIATLSNDTKPGTAVAVDLGVYWTKDLVMGGNDSKLALAGVISNIGNKITYNSSKNKDFLPANLRLGSALTMNLDPYNTITFALDLNKLMVPTPPIYELEDDGSIKVDPNNDNKPVIRDGKDPTRPYLDATFSSFGDAPDGFSEELKEFIINFGAEYWYNKVFAARLGYFYENPSKGDRKYFSLGLGFRYQKFGLDAAYLVPQTRNHPLGETLRFSLSFNLEAADEESVTED</sequence>
<dbReference type="Pfam" id="PF19572">
    <property type="entry name" value="PorV"/>
    <property type="match status" value="1"/>
</dbReference>
<dbReference type="NCBIfam" id="NF033709">
    <property type="entry name" value="PorV_fam"/>
    <property type="match status" value="1"/>
</dbReference>
<dbReference type="EMBL" id="JAUJEB010000007">
    <property type="protein sequence ID" value="MDN5215773.1"/>
    <property type="molecule type" value="Genomic_DNA"/>
</dbReference>
<accession>A0ABT8LDB4</accession>
<organism evidence="3 4">
    <name type="scientific">Agaribacillus aureus</name>
    <dbReference type="NCBI Taxonomy" id="3051825"/>
    <lineage>
        <taxon>Bacteria</taxon>
        <taxon>Pseudomonadati</taxon>
        <taxon>Bacteroidota</taxon>
        <taxon>Cytophagia</taxon>
        <taxon>Cytophagales</taxon>
        <taxon>Splendidivirgaceae</taxon>
        <taxon>Agaribacillus</taxon>
    </lineage>
</organism>
<keyword evidence="1" id="KW-0732">Signal</keyword>
<feature type="domain" description="Type IX secretion system protein PorV" evidence="2">
    <location>
        <begin position="35"/>
        <end position="274"/>
    </location>
</feature>
<evidence type="ECO:0000256" key="1">
    <source>
        <dbReference type="SAM" id="SignalP"/>
    </source>
</evidence>
<feature type="chain" id="PRO_5046313280" evidence="1">
    <location>
        <begin position="24"/>
        <end position="411"/>
    </location>
</feature>
<evidence type="ECO:0000313" key="3">
    <source>
        <dbReference type="EMBL" id="MDN5215773.1"/>
    </source>
</evidence>
<dbReference type="NCBIfam" id="NF033710">
    <property type="entry name" value="T9SS_OM_PorV"/>
    <property type="match status" value="1"/>
</dbReference>
<proteinExistence type="predicted"/>
<protein>
    <submittedName>
        <fullName evidence="3">Type IX secretion system outer membrane channel protein PorV</fullName>
    </submittedName>
</protein>
<gene>
    <name evidence="3" type="primary">porV</name>
    <name evidence="3" type="ORF">QQ020_27085</name>
</gene>
<name>A0ABT8LDB4_9BACT</name>
<evidence type="ECO:0000259" key="2">
    <source>
        <dbReference type="Pfam" id="PF19572"/>
    </source>
</evidence>
<dbReference type="Gene3D" id="2.40.160.60">
    <property type="entry name" value="Outer membrane protein transport protein (OMPP1/FadL/TodX)"/>
    <property type="match status" value="1"/>
</dbReference>
<feature type="signal peptide" evidence="1">
    <location>
        <begin position="1"/>
        <end position="23"/>
    </location>
</feature>
<evidence type="ECO:0000313" key="4">
    <source>
        <dbReference type="Proteomes" id="UP001172083"/>
    </source>
</evidence>
<dbReference type="RefSeq" id="WP_346761111.1">
    <property type="nucleotide sequence ID" value="NZ_JAUJEB010000007.1"/>
</dbReference>
<dbReference type="InterPro" id="IPR047799">
    <property type="entry name" value="T9SS_OM_PorV"/>
</dbReference>
<dbReference type="Proteomes" id="UP001172083">
    <property type="component" value="Unassembled WGS sequence"/>
</dbReference>
<dbReference type="InterPro" id="IPR045741">
    <property type="entry name" value="PorV"/>
</dbReference>
<comment type="caution">
    <text evidence="3">The sequence shown here is derived from an EMBL/GenBank/DDBJ whole genome shotgun (WGS) entry which is preliminary data.</text>
</comment>
<keyword evidence="4" id="KW-1185">Reference proteome</keyword>